<keyword evidence="3" id="KW-1185">Reference proteome</keyword>
<dbReference type="InterPro" id="IPR021005">
    <property type="entry name" value="Znf_CGNR"/>
</dbReference>
<proteinExistence type="predicted"/>
<dbReference type="RefSeq" id="WP_166317035.1">
    <property type="nucleotide sequence ID" value="NZ_CP049866.1"/>
</dbReference>
<evidence type="ECO:0000259" key="1">
    <source>
        <dbReference type="Pfam" id="PF11706"/>
    </source>
</evidence>
<evidence type="ECO:0000313" key="3">
    <source>
        <dbReference type="Proteomes" id="UP000502035"/>
    </source>
</evidence>
<dbReference type="PANTHER" id="PTHR35525">
    <property type="entry name" value="BLL6575 PROTEIN"/>
    <property type="match status" value="1"/>
</dbReference>
<accession>A0A6G7YEY5</accession>
<dbReference type="Pfam" id="PF07336">
    <property type="entry name" value="ABATE"/>
    <property type="match status" value="1"/>
</dbReference>
<sequence length="174" mass="18784">MDFQQYAEAAAALLNADLPDVDALVEHLHERQRLHPFVVEEDVAALHAFCAELRPVFVASDAGDAPTVVGTLNELLAKHPVTPMITGHDSDKLHLHVADQASSVAELLISESLMGLANLVCDLGAGRLGLCRAEKCDHVFVDTSPNESRRYCSERCSSRANVAAYRARQRAAAG</sequence>
<dbReference type="KEGG" id="npi:G7071_07815"/>
<protein>
    <recommendedName>
        <fullName evidence="1">Zinc finger CGNR domain-containing protein</fullName>
    </recommendedName>
</protein>
<feature type="domain" description="Zinc finger CGNR" evidence="1">
    <location>
        <begin position="127"/>
        <end position="169"/>
    </location>
</feature>
<dbReference type="SUPFAM" id="SSF160904">
    <property type="entry name" value="Jann2411-like"/>
    <property type="match status" value="1"/>
</dbReference>
<dbReference type="Gene3D" id="1.10.3300.10">
    <property type="entry name" value="Jann2411-like domain"/>
    <property type="match status" value="1"/>
</dbReference>
<dbReference type="AlphaFoldDB" id="A0A6G7YEY5"/>
<dbReference type="InterPro" id="IPR023286">
    <property type="entry name" value="ABATE_dom_sf"/>
</dbReference>
<name>A0A6G7YEY5_9ACTN</name>
<dbReference type="Proteomes" id="UP000502035">
    <property type="component" value="Chromosome"/>
</dbReference>
<dbReference type="EMBL" id="CP049866">
    <property type="protein sequence ID" value="QIK75353.1"/>
    <property type="molecule type" value="Genomic_DNA"/>
</dbReference>
<dbReference type="Pfam" id="PF11706">
    <property type="entry name" value="zf-CGNR"/>
    <property type="match status" value="1"/>
</dbReference>
<dbReference type="InterPro" id="IPR010852">
    <property type="entry name" value="ABATE"/>
</dbReference>
<reference evidence="2 3" key="1">
    <citation type="submission" date="2020-03" db="EMBL/GenBank/DDBJ databases">
        <title>Nocardioides sp. nov., isolated from fish.</title>
        <authorList>
            <person name="Hyun D.-W."/>
            <person name="Bae J.-W."/>
        </authorList>
    </citation>
    <scope>NUCLEOTIDE SEQUENCE [LARGE SCALE GENOMIC DNA]</scope>
    <source>
        <strain evidence="2 3">HDW12A</strain>
    </source>
</reference>
<gene>
    <name evidence="2" type="ORF">G7071_07815</name>
</gene>
<organism evidence="2 3">
    <name type="scientific">Nocardioides piscis</name>
    <dbReference type="NCBI Taxonomy" id="2714938"/>
    <lineage>
        <taxon>Bacteria</taxon>
        <taxon>Bacillati</taxon>
        <taxon>Actinomycetota</taxon>
        <taxon>Actinomycetes</taxon>
        <taxon>Propionibacteriales</taxon>
        <taxon>Nocardioidaceae</taxon>
        <taxon>Nocardioides</taxon>
    </lineage>
</organism>
<evidence type="ECO:0000313" key="2">
    <source>
        <dbReference type="EMBL" id="QIK75353.1"/>
    </source>
</evidence>
<dbReference type="PANTHER" id="PTHR35525:SF3">
    <property type="entry name" value="BLL6575 PROTEIN"/>
    <property type="match status" value="1"/>
</dbReference>